<dbReference type="PIRSF" id="PIRSF500176">
    <property type="entry name" value="L_ASNase"/>
    <property type="match status" value="1"/>
</dbReference>
<dbReference type="SMART" id="SM00870">
    <property type="entry name" value="Asparaginase"/>
    <property type="match status" value="1"/>
</dbReference>
<dbReference type="SUPFAM" id="SSF53774">
    <property type="entry name" value="Glutaminase/Asparaginase"/>
    <property type="match status" value="1"/>
</dbReference>
<dbReference type="EMBL" id="JADKNH010000005">
    <property type="protein sequence ID" value="MBF4693337.1"/>
    <property type="molecule type" value="Genomic_DNA"/>
</dbReference>
<dbReference type="PANTHER" id="PTHR11707">
    <property type="entry name" value="L-ASPARAGINASE"/>
    <property type="match status" value="1"/>
</dbReference>
<gene>
    <name evidence="10" type="ORF">ISU02_09410</name>
</gene>
<dbReference type="PROSITE" id="PS00144">
    <property type="entry name" value="ASN_GLN_ASE_1"/>
    <property type="match status" value="1"/>
</dbReference>
<feature type="active site" evidence="5">
    <location>
        <position position="28"/>
    </location>
</feature>
<dbReference type="InterPro" id="IPR040919">
    <property type="entry name" value="Asparaginase_C"/>
</dbReference>
<organism evidence="10 11">
    <name type="scientific">Fusibacter ferrireducens</name>
    <dbReference type="NCBI Taxonomy" id="2785058"/>
    <lineage>
        <taxon>Bacteria</taxon>
        <taxon>Bacillati</taxon>
        <taxon>Bacillota</taxon>
        <taxon>Clostridia</taxon>
        <taxon>Eubacteriales</taxon>
        <taxon>Eubacteriales Family XII. Incertae Sedis</taxon>
        <taxon>Fusibacter</taxon>
    </lineage>
</organism>
<feature type="active site" evidence="6">
    <location>
        <position position="112"/>
    </location>
</feature>
<name>A0ABR9ZSA3_9FIRM</name>
<evidence type="ECO:0000256" key="7">
    <source>
        <dbReference type="RuleBase" id="RU004456"/>
    </source>
</evidence>
<dbReference type="InterPro" id="IPR020827">
    <property type="entry name" value="Asparaginase/glutaminase_AS1"/>
</dbReference>
<dbReference type="Proteomes" id="UP000614200">
    <property type="component" value="Unassembled WGS sequence"/>
</dbReference>
<evidence type="ECO:0000256" key="4">
    <source>
        <dbReference type="ARBA" id="ARBA00049366"/>
    </source>
</evidence>
<keyword evidence="3" id="KW-0378">Hydrolase</keyword>
<proteinExistence type="inferred from homology"/>
<evidence type="ECO:0000313" key="11">
    <source>
        <dbReference type="Proteomes" id="UP000614200"/>
    </source>
</evidence>
<evidence type="ECO:0000256" key="2">
    <source>
        <dbReference type="ARBA" id="ARBA00012920"/>
    </source>
</evidence>
<evidence type="ECO:0000313" key="10">
    <source>
        <dbReference type="EMBL" id="MBF4693337.1"/>
    </source>
</evidence>
<accession>A0ABR9ZSA3</accession>
<comment type="caution">
    <text evidence="10">The sequence shown here is derived from an EMBL/GenBank/DDBJ whole genome shotgun (WGS) entry which is preliminary data.</text>
</comment>
<dbReference type="PANTHER" id="PTHR11707:SF28">
    <property type="entry name" value="60 KDA LYSOPHOSPHOLIPASE"/>
    <property type="match status" value="1"/>
</dbReference>
<dbReference type="InterPro" id="IPR004550">
    <property type="entry name" value="AsnASE_II"/>
</dbReference>
<evidence type="ECO:0000256" key="5">
    <source>
        <dbReference type="PROSITE-ProRule" id="PRU10099"/>
    </source>
</evidence>
<dbReference type="CDD" id="cd08964">
    <property type="entry name" value="L-asparaginase_II"/>
    <property type="match status" value="1"/>
</dbReference>
<dbReference type="PRINTS" id="PR00139">
    <property type="entry name" value="ASNGLNASE"/>
</dbReference>
<dbReference type="InterPro" id="IPR027475">
    <property type="entry name" value="Asparaginase/glutaminase_AS2"/>
</dbReference>
<reference evidence="10 11" key="1">
    <citation type="submission" date="2020-11" db="EMBL/GenBank/DDBJ databases">
        <title>Fusibacter basophilias sp. nov.</title>
        <authorList>
            <person name="Qiu D."/>
        </authorList>
    </citation>
    <scope>NUCLEOTIDE SEQUENCE [LARGE SCALE GENOMIC DNA]</scope>
    <source>
        <strain evidence="10 11">Q10-2</strain>
    </source>
</reference>
<dbReference type="PROSITE" id="PS00917">
    <property type="entry name" value="ASN_GLN_ASE_2"/>
    <property type="match status" value="1"/>
</dbReference>
<dbReference type="Pfam" id="PF00710">
    <property type="entry name" value="Asparaginase"/>
    <property type="match status" value="1"/>
</dbReference>
<dbReference type="EC" id="3.5.1.1" evidence="2"/>
<dbReference type="InterPro" id="IPR006034">
    <property type="entry name" value="Asparaginase/glutaminase-like"/>
</dbReference>
<dbReference type="InterPro" id="IPR027473">
    <property type="entry name" value="L-asparaginase_C"/>
</dbReference>
<comment type="catalytic activity">
    <reaction evidence="4">
        <text>L-asparagine + H2O = L-aspartate + NH4(+)</text>
        <dbReference type="Rhea" id="RHEA:21016"/>
        <dbReference type="ChEBI" id="CHEBI:15377"/>
        <dbReference type="ChEBI" id="CHEBI:28938"/>
        <dbReference type="ChEBI" id="CHEBI:29991"/>
        <dbReference type="ChEBI" id="CHEBI:58048"/>
        <dbReference type="EC" id="3.5.1.1"/>
    </reaction>
</comment>
<feature type="domain" description="Asparaginase/glutaminase C-terminal" evidence="9">
    <location>
        <begin position="236"/>
        <end position="344"/>
    </location>
</feature>
<dbReference type="InterPro" id="IPR036152">
    <property type="entry name" value="Asp/glu_Ase-like_sf"/>
</dbReference>
<dbReference type="PIRSF" id="PIRSF001220">
    <property type="entry name" value="L-ASNase_gatD"/>
    <property type="match status" value="1"/>
</dbReference>
<dbReference type="InterPro" id="IPR037152">
    <property type="entry name" value="L-asparaginase_N_sf"/>
</dbReference>
<feature type="domain" description="L-asparaginase N-terminal" evidence="8">
    <location>
        <begin position="19"/>
        <end position="214"/>
    </location>
</feature>
<keyword evidence="11" id="KW-1185">Reference proteome</keyword>
<comment type="similarity">
    <text evidence="1 7">Belongs to the asparaginase 1 family.</text>
</comment>
<evidence type="ECO:0000259" key="8">
    <source>
        <dbReference type="Pfam" id="PF00710"/>
    </source>
</evidence>
<evidence type="ECO:0000256" key="1">
    <source>
        <dbReference type="ARBA" id="ARBA00010518"/>
    </source>
</evidence>
<evidence type="ECO:0000256" key="6">
    <source>
        <dbReference type="PROSITE-ProRule" id="PRU10100"/>
    </source>
</evidence>
<evidence type="ECO:0000259" key="9">
    <source>
        <dbReference type="Pfam" id="PF17763"/>
    </source>
</evidence>
<protein>
    <recommendedName>
        <fullName evidence="2">asparaginase</fullName>
        <ecNumber evidence="2">3.5.1.1</ecNumber>
    </recommendedName>
</protein>
<dbReference type="Gene3D" id="3.40.50.1170">
    <property type="entry name" value="L-asparaginase, N-terminal domain"/>
    <property type="match status" value="1"/>
</dbReference>
<evidence type="ECO:0000256" key="3">
    <source>
        <dbReference type="ARBA" id="ARBA00022801"/>
    </source>
</evidence>
<sequence>MLLNRRRLIMHAREQNKPNIKIVATGGTIASRGSNSLSLTDYGAGLGLQPIGIQALIDAVPEIEAFANISGEQIFNVGSSKLSIENLLALSKRCNELLSSEAVDGMVITHGTDTLEETAYFLNLVVKSDKPVVLVASMRPATGLSADGPLNLVNAVALAASVESKGKGVLVCMNDQICSAFGVSKAHTTNVSAFQCPDTGFLGYMQNSKPFFTSAPLKRHTYQSEFDISNLDTLPRVEVNYTTLGSDGLIIDAVVAFGAKGIINAGVGHSNMPDATLKSLEQAREKGVIVVIGSRTGAGIVTPMGKYDQFDFVSAMMHNPQKSRILLMLALTKASDTKAIQRIFSEY</sequence>
<dbReference type="Gene3D" id="3.40.50.40">
    <property type="match status" value="1"/>
</dbReference>
<dbReference type="NCBIfam" id="TIGR00520">
    <property type="entry name" value="asnASE_II"/>
    <property type="match status" value="1"/>
</dbReference>
<dbReference type="InterPro" id="IPR027474">
    <property type="entry name" value="L-asparaginase_N"/>
</dbReference>
<dbReference type="PROSITE" id="PS51732">
    <property type="entry name" value="ASN_GLN_ASE_3"/>
    <property type="match status" value="1"/>
</dbReference>
<dbReference type="Pfam" id="PF17763">
    <property type="entry name" value="Asparaginase_C"/>
    <property type="match status" value="1"/>
</dbReference>